<feature type="binding site" evidence="6">
    <location>
        <position position="77"/>
    </location>
    <ligand>
        <name>NAD(+)</name>
        <dbReference type="ChEBI" id="CHEBI:57540"/>
    </ligand>
</feature>
<dbReference type="EC" id="2.7.1.23" evidence="6"/>
<comment type="function">
    <text evidence="6">Involved in the regulation of the intracellular balance of NAD and NADP, and is a key enzyme in the biosynthesis of NADP. Catalyzes specifically the phosphorylation on 2'-hydroxyl of the adenosine moiety of NAD to yield NADP.</text>
</comment>
<dbReference type="Pfam" id="PF01513">
    <property type="entry name" value="NAD_kinase"/>
    <property type="match status" value="1"/>
</dbReference>
<proteinExistence type="inferred from homology"/>
<organism evidence="7 8">
    <name type="scientific">Fodinicola feengrottensis</name>
    <dbReference type="NCBI Taxonomy" id="435914"/>
    <lineage>
        <taxon>Bacteria</taxon>
        <taxon>Bacillati</taxon>
        <taxon>Actinomycetota</taxon>
        <taxon>Actinomycetes</taxon>
        <taxon>Mycobacteriales</taxon>
        <taxon>Fodinicola</taxon>
    </lineage>
</organism>
<dbReference type="Pfam" id="PF20143">
    <property type="entry name" value="NAD_kinase_C"/>
    <property type="match status" value="1"/>
</dbReference>
<dbReference type="GO" id="GO:0016301">
    <property type="term" value="F:kinase activity"/>
    <property type="evidence" value="ECO:0007669"/>
    <property type="project" value="UniProtKB-KW"/>
</dbReference>
<evidence type="ECO:0000256" key="4">
    <source>
        <dbReference type="ARBA" id="ARBA00023027"/>
    </source>
</evidence>
<dbReference type="InterPro" id="IPR017437">
    <property type="entry name" value="ATP-NAD_kinase_PpnK-typ_C"/>
</dbReference>
<keyword evidence="6" id="KW-0067">ATP-binding</keyword>
<comment type="caution">
    <text evidence="6">Lacks conserved residue(s) required for the propagation of feature annotation.</text>
</comment>
<feature type="active site" description="Proton acceptor" evidence="6">
    <location>
        <position position="72"/>
    </location>
</feature>
<comment type="catalytic activity">
    <reaction evidence="5 6">
        <text>NAD(+) + ATP = ADP + NADP(+) + H(+)</text>
        <dbReference type="Rhea" id="RHEA:18629"/>
        <dbReference type="ChEBI" id="CHEBI:15378"/>
        <dbReference type="ChEBI" id="CHEBI:30616"/>
        <dbReference type="ChEBI" id="CHEBI:57540"/>
        <dbReference type="ChEBI" id="CHEBI:58349"/>
        <dbReference type="ChEBI" id="CHEBI:456216"/>
        <dbReference type="EC" id="2.7.1.23"/>
    </reaction>
</comment>
<comment type="caution">
    <text evidence="7">The sequence shown here is derived from an EMBL/GenBank/DDBJ whole genome shotgun (WGS) entry which is preliminary data.</text>
</comment>
<feature type="binding site" evidence="6">
    <location>
        <position position="248"/>
    </location>
    <ligand>
        <name>NAD(+)</name>
        <dbReference type="ChEBI" id="CHEBI:57540"/>
    </ligand>
</feature>
<name>A0ABP4TA06_9ACTN</name>
<dbReference type="SUPFAM" id="SSF111331">
    <property type="entry name" value="NAD kinase/diacylglycerol kinase-like"/>
    <property type="match status" value="1"/>
</dbReference>
<gene>
    <name evidence="6" type="primary">nadK</name>
    <name evidence="7" type="ORF">GCM10009765_37580</name>
</gene>
<dbReference type="RefSeq" id="WP_344311541.1">
    <property type="nucleotide sequence ID" value="NZ_BAAANY010000013.1"/>
</dbReference>
<feature type="binding site" evidence="6">
    <location>
        <position position="194"/>
    </location>
    <ligand>
        <name>NAD(+)</name>
        <dbReference type="ChEBI" id="CHEBI:57540"/>
    </ligand>
</feature>
<feature type="binding site" evidence="6">
    <location>
        <begin position="72"/>
        <end position="73"/>
    </location>
    <ligand>
        <name>NAD(+)</name>
        <dbReference type="ChEBI" id="CHEBI:57540"/>
    </ligand>
</feature>
<keyword evidence="1 6" id="KW-0808">Transferase</keyword>
<feature type="binding site" evidence="6">
    <location>
        <begin position="224"/>
        <end position="229"/>
    </location>
    <ligand>
        <name>NAD(+)</name>
        <dbReference type="ChEBI" id="CHEBI:57540"/>
    </ligand>
</feature>
<evidence type="ECO:0000256" key="3">
    <source>
        <dbReference type="ARBA" id="ARBA00022857"/>
    </source>
</evidence>
<keyword evidence="8" id="KW-1185">Reference proteome</keyword>
<evidence type="ECO:0000256" key="5">
    <source>
        <dbReference type="ARBA" id="ARBA00047925"/>
    </source>
</evidence>
<dbReference type="Proteomes" id="UP001500618">
    <property type="component" value="Unassembled WGS sequence"/>
</dbReference>
<dbReference type="PANTHER" id="PTHR20275">
    <property type="entry name" value="NAD KINASE"/>
    <property type="match status" value="1"/>
</dbReference>
<evidence type="ECO:0000256" key="1">
    <source>
        <dbReference type="ARBA" id="ARBA00022679"/>
    </source>
</evidence>
<evidence type="ECO:0000313" key="8">
    <source>
        <dbReference type="Proteomes" id="UP001500618"/>
    </source>
</evidence>
<comment type="subcellular location">
    <subcellularLocation>
        <location evidence="6">Cytoplasm</location>
    </subcellularLocation>
</comment>
<dbReference type="EMBL" id="BAAANY010000013">
    <property type="protein sequence ID" value="GAA1684722.1"/>
    <property type="molecule type" value="Genomic_DNA"/>
</dbReference>
<comment type="cofactor">
    <cofactor evidence="6">
        <name>a divalent metal cation</name>
        <dbReference type="ChEBI" id="CHEBI:60240"/>
    </cofactor>
</comment>
<sequence>MGDRRIGLVVHEGREAAVDAAHLVHAWAKKNAIEVIEIDVWRLDNGHRPRRNAKDEVEAAGHPSLIVTIGGDGTFLRGVRVAASDDVPVLGVNVGRVGFLTEVEPAEIESALEAFFSGSARMDERMMLTMRASRPLEIPDGIQALLQYGRGPLLPPPPRRMVSQDNVSQDQAAGMELDVTALNDVVFEKLARDRQASLAVYLGESVFASYSADALIVASPTGSTAYNLSAGGPVLSPRLKGLVFTPVAPHMIFNRSVVLAAGEAASVRVLDRSGQVAVSVDGQLRGVLDPGDWVTVHPAEHPARLVRLRPSDFYQRLRNRFSLADAPAALADGGEPAGCPPPADMY</sequence>
<accession>A0ABP4TA06</accession>
<protein>
    <recommendedName>
        <fullName evidence="6">NAD kinase</fullName>
        <ecNumber evidence="6">2.7.1.23</ecNumber>
    </recommendedName>
    <alternativeName>
        <fullName evidence="6">ATP-dependent NAD kinase</fullName>
    </alternativeName>
</protein>
<keyword evidence="2 6" id="KW-0418">Kinase</keyword>
<dbReference type="Gene3D" id="2.60.200.30">
    <property type="entry name" value="Probable inorganic polyphosphate/atp-NAD kinase, domain 2"/>
    <property type="match status" value="1"/>
</dbReference>
<keyword evidence="6" id="KW-0963">Cytoplasm</keyword>
<evidence type="ECO:0000256" key="2">
    <source>
        <dbReference type="ARBA" id="ARBA00022777"/>
    </source>
</evidence>
<evidence type="ECO:0000256" key="6">
    <source>
        <dbReference type="HAMAP-Rule" id="MF_00361"/>
    </source>
</evidence>
<dbReference type="InterPro" id="IPR002504">
    <property type="entry name" value="NADK"/>
</dbReference>
<comment type="similarity">
    <text evidence="6">Belongs to the NAD kinase family.</text>
</comment>
<feature type="binding site" evidence="6">
    <location>
        <begin position="183"/>
        <end position="184"/>
    </location>
    <ligand>
        <name>NAD(+)</name>
        <dbReference type="ChEBI" id="CHEBI:57540"/>
    </ligand>
</feature>
<reference evidence="8" key="1">
    <citation type="journal article" date="2019" name="Int. J. Syst. Evol. Microbiol.">
        <title>The Global Catalogue of Microorganisms (GCM) 10K type strain sequencing project: providing services to taxonomists for standard genome sequencing and annotation.</title>
        <authorList>
            <consortium name="The Broad Institute Genomics Platform"/>
            <consortium name="The Broad Institute Genome Sequencing Center for Infectious Disease"/>
            <person name="Wu L."/>
            <person name="Ma J."/>
        </authorList>
    </citation>
    <scope>NUCLEOTIDE SEQUENCE [LARGE SCALE GENOMIC DNA]</scope>
    <source>
        <strain evidence="8">JCM 14718</strain>
    </source>
</reference>
<dbReference type="HAMAP" id="MF_00361">
    <property type="entry name" value="NAD_kinase"/>
    <property type="match status" value="1"/>
</dbReference>
<evidence type="ECO:0000313" key="7">
    <source>
        <dbReference type="EMBL" id="GAA1684722.1"/>
    </source>
</evidence>
<keyword evidence="3 6" id="KW-0521">NADP</keyword>
<dbReference type="InterPro" id="IPR017438">
    <property type="entry name" value="ATP-NAD_kinase_N"/>
</dbReference>
<dbReference type="PANTHER" id="PTHR20275:SF0">
    <property type="entry name" value="NAD KINASE"/>
    <property type="match status" value="1"/>
</dbReference>
<feature type="binding site" evidence="6">
    <location>
        <position position="213"/>
    </location>
    <ligand>
        <name>NAD(+)</name>
        <dbReference type="ChEBI" id="CHEBI:57540"/>
    </ligand>
</feature>
<dbReference type="InterPro" id="IPR016064">
    <property type="entry name" value="NAD/diacylglycerol_kinase_sf"/>
</dbReference>
<dbReference type="Gene3D" id="3.40.50.10330">
    <property type="entry name" value="Probable inorganic polyphosphate/atp-NAD kinase, domain 1"/>
    <property type="match status" value="1"/>
</dbReference>
<feature type="binding site" evidence="6">
    <location>
        <position position="283"/>
    </location>
    <ligand>
        <name>NAD(+)</name>
        <dbReference type="ChEBI" id="CHEBI:57540"/>
    </ligand>
</feature>
<keyword evidence="6" id="KW-0547">Nucleotide-binding</keyword>
<keyword evidence="4 6" id="KW-0520">NAD</keyword>